<sequence>MKFILKYSLLLLLLASASSCKKWLELKPQDGIIREEFWKTKEQVDAAVTGIYSSMMGGTVSNNLAVERALPEYFFLWGEARADMIAPTARAAVEEIDFTTMNILPQNNIVNWRFVYQTINYCNTVIELAPGVLKLDPTFTQQQLDRAVGQAKAIRALMYFYLVRTFRDVPLKLTATVSDQDLTPIAKSPADSVLKQIVTDLKAAETGVPATYGSIGTDKGRITKYAVNALLADVYLWKDDYANAIAECDKIINSGQFGLVAGDASWFDKLFVTAASPEHIFAIQFDAQKINSFYFMHATAGRRWTAAAHLMEAVYGIDIVNAPPKVDIRGDGASLRAGDLTIWKYVGANSSNTLRSAEQSTAPWTFYRYAEVLLMKAEALNEQDKPLEAWELTKQVRERSGAFDFKGLPDSTSKQEMQTFLLEERQREFAFEGKRWFDVLRVAKRNNYQRLDLLLEMAGTSVPPDKQQSAFAKLKDKNSHYLPIYLYEVQTNKLLEQNPFYK</sequence>
<comment type="subcellular location">
    <subcellularLocation>
        <location evidence="1">Cell outer membrane</location>
    </subcellularLocation>
</comment>
<dbReference type="SUPFAM" id="SSF48452">
    <property type="entry name" value="TPR-like"/>
    <property type="match status" value="1"/>
</dbReference>
<dbReference type="AlphaFoldDB" id="A0A6I6G874"/>
<gene>
    <name evidence="9" type="ORF">GLV81_11615</name>
</gene>
<evidence type="ECO:0000256" key="6">
    <source>
        <dbReference type="SAM" id="SignalP"/>
    </source>
</evidence>
<keyword evidence="3 6" id="KW-0732">Signal</keyword>
<feature type="domain" description="SusD-like N-terminal" evidence="8">
    <location>
        <begin position="22"/>
        <end position="236"/>
    </location>
</feature>
<dbReference type="Pfam" id="PF14322">
    <property type="entry name" value="SusD-like_3"/>
    <property type="match status" value="1"/>
</dbReference>
<feature type="signal peptide" evidence="6">
    <location>
        <begin position="1"/>
        <end position="21"/>
    </location>
</feature>
<reference evidence="9 10" key="1">
    <citation type="submission" date="2019-11" db="EMBL/GenBank/DDBJ databases">
        <authorList>
            <person name="Im W.T."/>
        </authorList>
    </citation>
    <scope>NUCLEOTIDE SEQUENCE [LARGE SCALE GENOMIC DNA]</scope>
    <source>
        <strain evidence="9 10">SB-02</strain>
    </source>
</reference>
<keyword evidence="10" id="KW-1185">Reference proteome</keyword>
<keyword evidence="5" id="KW-0998">Cell outer membrane</keyword>
<dbReference type="Gene3D" id="1.25.40.390">
    <property type="match status" value="1"/>
</dbReference>
<evidence type="ECO:0000256" key="5">
    <source>
        <dbReference type="ARBA" id="ARBA00023237"/>
    </source>
</evidence>
<dbReference type="RefSeq" id="WP_157479010.1">
    <property type="nucleotide sequence ID" value="NZ_CP046566.1"/>
</dbReference>
<organism evidence="9 10">
    <name type="scientific">Phnomibacter ginsenosidimutans</name>
    <dbReference type="NCBI Taxonomy" id="2676868"/>
    <lineage>
        <taxon>Bacteria</taxon>
        <taxon>Pseudomonadati</taxon>
        <taxon>Bacteroidota</taxon>
        <taxon>Chitinophagia</taxon>
        <taxon>Chitinophagales</taxon>
        <taxon>Chitinophagaceae</taxon>
        <taxon>Phnomibacter</taxon>
    </lineage>
</organism>
<dbReference type="EMBL" id="CP046566">
    <property type="protein sequence ID" value="QGW28657.1"/>
    <property type="molecule type" value="Genomic_DNA"/>
</dbReference>
<dbReference type="PROSITE" id="PS51257">
    <property type="entry name" value="PROKAR_LIPOPROTEIN"/>
    <property type="match status" value="1"/>
</dbReference>
<evidence type="ECO:0000256" key="1">
    <source>
        <dbReference type="ARBA" id="ARBA00004442"/>
    </source>
</evidence>
<comment type="similarity">
    <text evidence="2">Belongs to the SusD family.</text>
</comment>
<dbReference type="KEGG" id="fls:GLV81_11615"/>
<keyword evidence="4" id="KW-0472">Membrane</keyword>
<evidence type="ECO:0000313" key="10">
    <source>
        <dbReference type="Proteomes" id="UP000426027"/>
    </source>
</evidence>
<accession>A0A6I6G874</accession>
<evidence type="ECO:0000256" key="2">
    <source>
        <dbReference type="ARBA" id="ARBA00006275"/>
    </source>
</evidence>
<dbReference type="GO" id="GO:0009279">
    <property type="term" value="C:cell outer membrane"/>
    <property type="evidence" value="ECO:0007669"/>
    <property type="project" value="UniProtKB-SubCell"/>
</dbReference>
<dbReference type="InterPro" id="IPR012944">
    <property type="entry name" value="SusD_RagB_dom"/>
</dbReference>
<feature type="chain" id="PRO_5026071863" evidence="6">
    <location>
        <begin position="22"/>
        <end position="502"/>
    </location>
</feature>
<dbReference type="InterPro" id="IPR033985">
    <property type="entry name" value="SusD-like_N"/>
</dbReference>
<dbReference type="Proteomes" id="UP000426027">
    <property type="component" value="Chromosome"/>
</dbReference>
<proteinExistence type="inferred from homology"/>
<feature type="domain" description="RagB/SusD" evidence="7">
    <location>
        <begin position="344"/>
        <end position="501"/>
    </location>
</feature>
<evidence type="ECO:0000256" key="4">
    <source>
        <dbReference type="ARBA" id="ARBA00023136"/>
    </source>
</evidence>
<dbReference type="Pfam" id="PF07980">
    <property type="entry name" value="SusD_RagB"/>
    <property type="match status" value="1"/>
</dbReference>
<evidence type="ECO:0000259" key="7">
    <source>
        <dbReference type="Pfam" id="PF07980"/>
    </source>
</evidence>
<dbReference type="InterPro" id="IPR011990">
    <property type="entry name" value="TPR-like_helical_dom_sf"/>
</dbReference>
<name>A0A6I6G874_9BACT</name>
<evidence type="ECO:0000256" key="3">
    <source>
        <dbReference type="ARBA" id="ARBA00022729"/>
    </source>
</evidence>
<evidence type="ECO:0000259" key="8">
    <source>
        <dbReference type="Pfam" id="PF14322"/>
    </source>
</evidence>
<evidence type="ECO:0000313" key="9">
    <source>
        <dbReference type="EMBL" id="QGW28657.1"/>
    </source>
</evidence>
<dbReference type="CDD" id="cd08977">
    <property type="entry name" value="SusD"/>
    <property type="match status" value="1"/>
</dbReference>
<protein>
    <submittedName>
        <fullName evidence="9">RagB/SusD family nutrient uptake outer membrane protein</fullName>
    </submittedName>
</protein>